<protein>
    <submittedName>
        <fullName evidence="3">Uncharacterized protein</fullName>
    </submittedName>
</protein>
<name>A0A4D6WTS7_9FLOR</name>
<keyword evidence="3" id="KW-0934">Plastid</keyword>
<evidence type="ECO:0000256" key="2">
    <source>
        <dbReference type="SAM" id="SignalP"/>
    </source>
</evidence>
<dbReference type="SUPFAM" id="SSF48452">
    <property type="entry name" value="TPR-like"/>
    <property type="match status" value="1"/>
</dbReference>
<reference evidence="3" key="2">
    <citation type="submission" date="2019-04" db="EMBL/GenBank/DDBJ databases">
        <authorList>
            <person name="Pasella M."/>
        </authorList>
    </citation>
    <scope>NUCLEOTIDE SEQUENCE</scope>
    <source>
        <strain evidence="3">HV05551</strain>
    </source>
</reference>
<proteinExistence type="predicted"/>
<gene>
    <name evidence="3" type="primary">orf158</name>
</gene>
<keyword evidence="2" id="KW-0732">Signal</keyword>
<feature type="repeat" description="TPR" evidence="1">
    <location>
        <begin position="77"/>
        <end position="110"/>
    </location>
</feature>
<sequence length="158" mass="18866">MIKIYLVSLILILSAACFTTTVEIYKSFKNYTFLYLETKHNYEELLEVLQIHIKQKNWLACITKIEQKIKKEKNLPTECYNIIGYCYYSIEIYNLANYYYQQALQKNPNSMVTLLNLGEMYTVIKKYKEAYNIYNKINMIDSNNKIAQKKLKTLTKYL</sequence>
<reference evidence="3" key="1">
    <citation type="journal article" date="2019" name="Mol. Phylogenet. Evol.">
        <title>Morphological evolution and classification of the red algal order Ceramiales inferred using plastid phylogenomics.</title>
        <authorList>
            <person name="Diaz-Tapia P."/>
            <person name="Pasella M.M."/>
            <person name="Verbruggen H."/>
            <person name="Maggs C.A."/>
        </authorList>
    </citation>
    <scope>NUCLEOTIDE SEQUENCE</scope>
    <source>
        <strain evidence="3">HV05551</strain>
    </source>
</reference>
<dbReference type="InterPro" id="IPR011990">
    <property type="entry name" value="TPR-like_helical_dom_sf"/>
</dbReference>
<accession>A0A4D6WTS7</accession>
<dbReference type="AlphaFoldDB" id="A0A4D6WTS7"/>
<evidence type="ECO:0000313" key="3">
    <source>
        <dbReference type="EMBL" id="QCI07204.1"/>
    </source>
</evidence>
<feature type="signal peptide" evidence="2">
    <location>
        <begin position="1"/>
        <end position="17"/>
    </location>
</feature>
<geneLocation type="plastid" evidence="3"/>
<dbReference type="InterPro" id="IPR019734">
    <property type="entry name" value="TPR_rpt"/>
</dbReference>
<dbReference type="EMBL" id="MK814680">
    <property type="protein sequence ID" value="QCI07204.1"/>
    <property type="molecule type" value="Genomic_DNA"/>
</dbReference>
<evidence type="ECO:0000256" key="1">
    <source>
        <dbReference type="PROSITE-ProRule" id="PRU00339"/>
    </source>
</evidence>
<organism evidence="3">
    <name type="scientific">Hypnea pannosa</name>
    <dbReference type="NCBI Taxonomy" id="105607"/>
    <lineage>
        <taxon>Eukaryota</taxon>
        <taxon>Rhodophyta</taxon>
        <taxon>Florideophyceae</taxon>
        <taxon>Rhodymeniophycidae</taxon>
        <taxon>Gigartinales</taxon>
        <taxon>Hypneaceae</taxon>
        <taxon>Hypnea</taxon>
    </lineage>
</organism>
<feature type="repeat" description="TPR" evidence="1">
    <location>
        <begin position="111"/>
        <end position="144"/>
    </location>
</feature>
<dbReference type="Gene3D" id="1.25.40.10">
    <property type="entry name" value="Tetratricopeptide repeat domain"/>
    <property type="match status" value="1"/>
</dbReference>
<dbReference type="PROSITE" id="PS51257">
    <property type="entry name" value="PROKAR_LIPOPROTEIN"/>
    <property type="match status" value="1"/>
</dbReference>
<dbReference type="PROSITE" id="PS50005">
    <property type="entry name" value="TPR"/>
    <property type="match status" value="2"/>
</dbReference>
<dbReference type="SMART" id="SM00028">
    <property type="entry name" value="TPR"/>
    <property type="match status" value="2"/>
</dbReference>
<keyword evidence="1" id="KW-0802">TPR repeat</keyword>
<feature type="chain" id="PRO_5020030684" evidence="2">
    <location>
        <begin position="18"/>
        <end position="158"/>
    </location>
</feature>